<evidence type="ECO:0000256" key="5">
    <source>
        <dbReference type="SAM" id="Phobius"/>
    </source>
</evidence>
<dbReference type="Pfam" id="PF00672">
    <property type="entry name" value="HAMP"/>
    <property type="match status" value="1"/>
</dbReference>
<feature type="domain" description="PAS" evidence="7">
    <location>
        <begin position="140"/>
        <end position="180"/>
    </location>
</feature>
<dbReference type="Gene3D" id="3.30.450.20">
    <property type="entry name" value="PAS domain"/>
    <property type="match status" value="1"/>
</dbReference>
<dbReference type="InterPro" id="IPR035965">
    <property type="entry name" value="PAS-like_dom_sf"/>
</dbReference>
<gene>
    <name evidence="10" type="ORF">H6G03_28900</name>
</gene>
<evidence type="ECO:0000259" key="8">
    <source>
        <dbReference type="PROSITE" id="PS50113"/>
    </source>
</evidence>
<dbReference type="InterPro" id="IPR004089">
    <property type="entry name" value="MCPsignal_dom"/>
</dbReference>
<dbReference type="SMART" id="SM00304">
    <property type="entry name" value="HAMP"/>
    <property type="match status" value="2"/>
</dbReference>
<organism evidence="10 11">
    <name type="scientific">Aerosakkonema funiforme FACHB-1375</name>
    <dbReference type="NCBI Taxonomy" id="2949571"/>
    <lineage>
        <taxon>Bacteria</taxon>
        <taxon>Bacillati</taxon>
        <taxon>Cyanobacteriota</taxon>
        <taxon>Cyanophyceae</taxon>
        <taxon>Oscillatoriophycideae</taxon>
        <taxon>Aerosakkonematales</taxon>
        <taxon>Aerosakkonemataceae</taxon>
        <taxon>Aerosakkonema</taxon>
    </lineage>
</organism>
<keyword evidence="4" id="KW-0175">Coiled coil</keyword>
<feature type="domain" description="HAMP" evidence="9">
    <location>
        <begin position="259"/>
        <end position="308"/>
    </location>
</feature>
<comment type="similarity">
    <text evidence="2">Belongs to the methyl-accepting chemotaxis (MCP) protein family.</text>
</comment>
<dbReference type="InterPro" id="IPR000014">
    <property type="entry name" value="PAS"/>
</dbReference>
<reference evidence="10" key="1">
    <citation type="journal article" date="2015" name="ISME J.">
        <title>Draft Genome Sequence of Streptomyces incarnatus NRRL8089, which Produces the Nucleoside Antibiotic Sinefungin.</title>
        <authorList>
            <person name="Oshima K."/>
            <person name="Hattori M."/>
            <person name="Shimizu H."/>
            <person name="Fukuda K."/>
            <person name="Nemoto M."/>
            <person name="Inagaki K."/>
            <person name="Tamura T."/>
        </authorList>
    </citation>
    <scope>NUCLEOTIDE SEQUENCE</scope>
    <source>
        <strain evidence="10">FACHB-1375</strain>
    </source>
</reference>
<protein>
    <submittedName>
        <fullName evidence="10">PAS domain S-box protein</fullName>
    </submittedName>
</protein>
<dbReference type="PANTHER" id="PTHR32089:SF114">
    <property type="entry name" value="METHYL-ACCEPTING CHEMOTAXIS PROTEIN MCPB"/>
    <property type="match status" value="1"/>
</dbReference>
<dbReference type="SUPFAM" id="SSF55785">
    <property type="entry name" value="PYP-like sensor domain (PAS domain)"/>
    <property type="match status" value="1"/>
</dbReference>
<dbReference type="CDD" id="cd06225">
    <property type="entry name" value="HAMP"/>
    <property type="match status" value="1"/>
</dbReference>
<feature type="coiled-coil region" evidence="4">
    <location>
        <begin position="84"/>
        <end position="123"/>
    </location>
</feature>
<dbReference type="InterPro" id="IPR001610">
    <property type="entry name" value="PAC"/>
</dbReference>
<feature type="domain" description="HAMP" evidence="9">
    <location>
        <begin position="46"/>
        <end position="99"/>
    </location>
</feature>
<accession>A0A926VJU1</accession>
<feature type="domain" description="Methyl-accepting transducer" evidence="6">
    <location>
        <begin position="313"/>
        <end position="549"/>
    </location>
</feature>
<evidence type="ECO:0000256" key="2">
    <source>
        <dbReference type="ARBA" id="ARBA00029447"/>
    </source>
</evidence>
<dbReference type="PROSITE" id="PS50885">
    <property type="entry name" value="HAMP"/>
    <property type="match status" value="2"/>
</dbReference>
<dbReference type="PROSITE" id="PS50112">
    <property type="entry name" value="PAS"/>
    <property type="match status" value="1"/>
</dbReference>
<dbReference type="Proteomes" id="UP000641646">
    <property type="component" value="Unassembled WGS sequence"/>
</dbReference>
<dbReference type="GO" id="GO:0004888">
    <property type="term" value="F:transmembrane signaling receptor activity"/>
    <property type="evidence" value="ECO:0007669"/>
    <property type="project" value="InterPro"/>
</dbReference>
<evidence type="ECO:0000259" key="9">
    <source>
        <dbReference type="PROSITE" id="PS50885"/>
    </source>
</evidence>
<evidence type="ECO:0000259" key="6">
    <source>
        <dbReference type="PROSITE" id="PS50111"/>
    </source>
</evidence>
<dbReference type="InterPro" id="IPR004090">
    <property type="entry name" value="Chemotax_Me-accpt_rcpt"/>
</dbReference>
<dbReference type="NCBIfam" id="TIGR00229">
    <property type="entry name" value="sensory_box"/>
    <property type="match status" value="1"/>
</dbReference>
<dbReference type="PANTHER" id="PTHR32089">
    <property type="entry name" value="METHYL-ACCEPTING CHEMOTAXIS PROTEIN MCPB"/>
    <property type="match status" value="1"/>
</dbReference>
<dbReference type="SUPFAM" id="SSF58104">
    <property type="entry name" value="Methyl-accepting chemotaxis protein (MCP) signaling domain"/>
    <property type="match status" value="1"/>
</dbReference>
<comment type="caution">
    <text evidence="10">The sequence shown here is derived from an EMBL/GenBank/DDBJ whole genome shotgun (WGS) entry which is preliminary data.</text>
</comment>
<feature type="domain" description="PAC" evidence="8">
    <location>
        <begin position="195"/>
        <end position="247"/>
    </location>
</feature>
<dbReference type="InterPro" id="IPR000700">
    <property type="entry name" value="PAS-assoc_C"/>
</dbReference>
<reference evidence="10" key="2">
    <citation type="submission" date="2020-08" db="EMBL/GenBank/DDBJ databases">
        <authorList>
            <person name="Chen M."/>
            <person name="Teng W."/>
            <person name="Zhao L."/>
            <person name="Hu C."/>
            <person name="Zhou Y."/>
            <person name="Han B."/>
            <person name="Song L."/>
            <person name="Shu W."/>
        </authorList>
    </citation>
    <scope>NUCLEOTIDE SEQUENCE</scope>
    <source>
        <strain evidence="10">FACHB-1375</strain>
    </source>
</reference>
<keyword evidence="5" id="KW-1133">Transmembrane helix</keyword>
<dbReference type="EMBL" id="JACJPW010000104">
    <property type="protein sequence ID" value="MBD2185044.1"/>
    <property type="molecule type" value="Genomic_DNA"/>
</dbReference>
<dbReference type="GO" id="GO:0006935">
    <property type="term" value="P:chemotaxis"/>
    <property type="evidence" value="ECO:0007669"/>
    <property type="project" value="InterPro"/>
</dbReference>
<dbReference type="SMART" id="SM00283">
    <property type="entry name" value="MA"/>
    <property type="match status" value="1"/>
</dbReference>
<dbReference type="SUPFAM" id="SSF158472">
    <property type="entry name" value="HAMP domain-like"/>
    <property type="match status" value="1"/>
</dbReference>
<evidence type="ECO:0000256" key="1">
    <source>
        <dbReference type="ARBA" id="ARBA00023224"/>
    </source>
</evidence>
<dbReference type="GO" id="GO:0016020">
    <property type="term" value="C:membrane"/>
    <property type="evidence" value="ECO:0007669"/>
    <property type="project" value="InterPro"/>
</dbReference>
<dbReference type="SMART" id="SM00091">
    <property type="entry name" value="PAS"/>
    <property type="match status" value="1"/>
</dbReference>
<keyword evidence="5" id="KW-0472">Membrane</keyword>
<dbReference type="RefSeq" id="WP_190472627.1">
    <property type="nucleotide sequence ID" value="NZ_JACJPW010000104.1"/>
</dbReference>
<evidence type="ECO:0000259" key="7">
    <source>
        <dbReference type="PROSITE" id="PS50112"/>
    </source>
</evidence>
<feature type="transmembrane region" description="Helical" evidence="5">
    <location>
        <begin position="20"/>
        <end position="39"/>
    </location>
</feature>
<dbReference type="Pfam" id="PF13426">
    <property type="entry name" value="PAS_9"/>
    <property type="match status" value="1"/>
</dbReference>
<sequence>MWTNLLLQFTIPAFQSSHFSFASGIFTALLAGAVVPILFKSAKKQENILQQIALISQAIEEIANGKFNTRIPQLQGNDFVQDLAENINQMAVKFENQITDLNNQKAAQKLQDLTVEQARLLQEIENRQHVLDEAAIVSEVDRKGNITFVNDKFCEISGYSREELIGQNHRLVNSGYHSEEFFKNFWATISSGQTWKGEINNRRKDGSFYWVDSTIAPIFDEKGKIVKYIGIRFDITQQKEATARLEKLANERKNETDCLMQQVLELSREINGAAKGDLTVKAQVDNEILGTIADSFNYLVGSLRKVAIDIQNATDQVNQATKVSVGDTTELAQQARSQASQIEATLRQLERMVASIKEVSEAAKRAEQVAQQAAKRAETGGKAVDLTVSAIDRLRETIAETSEMMKCLGEGSRQIGKIVTSISDIASQTNLLALNATIEAARAGEQGKGFAVVAEEVRKLAKRSASATEEIYQIVHTIQDAISRVMGAMESGNQQVVEGTQIAAAAKTNLIAIIEVSREINGLVENITSASKKQTFSAEEITATVKRVNAISTTTAQKSEEVTTSLDGLAVVVNKLQSSVANFCSQ</sequence>
<proteinExistence type="inferred from homology"/>
<evidence type="ECO:0000256" key="3">
    <source>
        <dbReference type="PROSITE-ProRule" id="PRU00284"/>
    </source>
</evidence>
<dbReference type="PROSITE" id="PS50111">
    <property type="entry name" value="CHEMOTAXIS_TRANSDUC_2"/>
    <property type="match status" value="1"/>
</dbReference>
<name>A0A926VJU1_9CYAN</name>
<dbReference type="CDD" id="cd00130">
    <property type="entry name" value="PAS"/>
    <property type="match status" value="1"/>
</dbReference>
<dbReference type="PROSITE" id="PS50113">
    <property type="entry name" value="PAC"/>
    <property type="match status" value="1"/>
</dbReference>
<dbReference type="Gene3D" id="1.10.287.950">
    <property type="entry name" value="Methyl-accepting chemotaxis protein"/>
    <property type="match status" value="1"/>
</dbReference>
<dbReference type="Gene3D" id="6.10.340.10">
    <property type="match status" value="1"/>
</dbReference>
<keyword evidence="5" id="KW-0812">Transmembrane</keyword>
<dbReference type="CDD" id="cd11386">
    <property type="entry name" value="MCP_signal"/>
    <property type="match status" value="1"/>
</dbReference>
<evidence type="ECO:0000313" key="10">
    <source>
        <dbReference type="EMBL" id="MBD2185044.1"/>
    </source>
</evidence>
<dbReference type="PRINTS" id="PR00260">
    <property type="entry name" value="CHEMTRNSDUCR"/>
</dbReference>
<dbReference type="FunFam" id="1.10.287.950:FF:000001">
    <property type="entry name" value="Methyl-accepting chemotaxis sensory transducer"/>
    <property type="match status" value="1"/>
</dbReference>
<evidence type="ECO:0000313" key="11">
    <source>
        <dbReference type="Proteomes" id="UP000641646"/>
    </source>
</evidence>
<dbReference type="Pfam" id="PF00015">
    <property type="entry name" value="MCPsignal"/>
    <property type="match status" value="1"/>
</dbReference>
<evidence type="ECO:0000256" key="4">
    <source>
        <dbReference type="SAM" id="Coils"/>
    </source>
</evidence>
<keyword evidence="11" id="KW-1185">Reference proteome</keyword>
<dbReference type="InterPro" id="IPR003660">
    <property type="entry name" value="HAMP_dom"/>
</dbReference>
<dbReference type="GO" id="GO:0007165">
    <property type="term" value="P:signal transduction"/>
    <property type="evidence" value="ECO:0007669"/>
    <property type="project" value="UniProtKB-KW"/>
</dbReference>
<dbReference type="SMART" id="SM00086">
    <property type="entry name" value="PAC"/>
    <property type="match status" value="1"/>
</dbReference>
<feature type="coiled-coil region" evidence="4">
    <location>
        <begin position="332"/>
        <end position="376"/>
    </location>
</feature>
<dbReference type="AlphaFoldDB" id="A0A926VJU1"/>
<keyword evidence="1 3" id="KW-0807">Transducer</keyword>